<dbReference type="KEGG" id="lcy:LC20004_14620"/>
<keyword evidence="2" id="KW-1185">Reference proteome</keyword>
<dbReference type="EMBL" id="CP017699">
    <property type="protein sequence ID" value="ATO45161.1"/>
    <property type="molecule type" value="Genomic_DNA"/>
</dbReference>
<dbReference type="Gene3D" id="3.40.50.2300">
    <property type="match status" value="2"/>
</dbReference>
<accession>A0A2D1KSS5</accession>
<dbReference type="PANTHER" id="PTHR30146">
    <property type="entry name" value="LACI-RELATED TRANSCRIPTIONAL REPRESSOR"/>
    <property type="match status" value="1"/>
</dbReference>
<dbReference type="RefSeq" id="WP_056980453.1">
    <property type="nucleotide sequence ID" value="NZ_AZDC01000131.1"/>
</dbReference>
<evidence type="ECO:0000313" key="2">
    <source>
        <dbReference type="Proteomes" id="UP000223559"/>
    </source>
</evidence>
<dbReference type="OrthoDB" id="1639518at2"/>
<geneLocation type="plasmid" evidence="1 2">
    <name>pLDW-5</name>
</geneLocation>
<dbReference type="CDD" id="cd01392">
    <property type="entry name" value="HTH_LacI"/>
    <property type="match status" value="1"/>
</dbReference>
<evidence type="ECO:0000313" key="1">
    <source>
        <dbReference type="EMBL" id="ATO45161.1"/>
    </source>
</evidence>
<dbReference type="Pfam" id="PF00356">
    <property type="entry name" value="LacI"/>
    <property type="match status" value="1"/>
</dbReference>
<reference evidence="1 2" key="1">
    <citation type="submission" date="2016-10" db="EMBL/GenBank/DDBJ databases">
        <title>The whole genome sequencing and assembly of L. cotyniformis subsp. torquens DSM 20004 strain.</title>
        <authorList>
            <person name="Park M.-K."/>
            <person name="Lee Y.-J."/>
            <person name="Yi H."/>
            <person name="Bahn Y.-S."/>
            <person name="Kim J.F."/>
            <person name="Lee D.-W."/>
        </authorList>
    </citation>
    <scope>NUCLEOTIDE SEQUENCE [LARGE SCALE GENOMIC DNA]</scope>
    <source>
        <strain evidence="1 2">DSM 20004</strain>
        <plasmid evidence="1 2">pLDW-5</plasmid>
    </source>
</reference>
<dbReference type="Proteomes" id="UP000223559">
    <property type="component" value="Plasmid pLDW-5"/>
</dbReference>
<dbReference type="Pfam" id="PF13407">
    <property type="entry name" value="Peripla_BP_4"/>
    <property type="match status" value="1"/>
</dbReference>
<dbReference type="PROSITE" id="PS00356">
    <property type="entry name" value="HTH_LACI_1"/>
    <property type="match status" value="1"/>
</dbReference>
<dbReference type="InterPro" id="IPR025997">
    <property type="entry name" value="SBP_2_dom"/>
</dbReference>
<dbReference type="InterPro" id="IPR028082">
    <property type="entry name" value="Peripla_BP_I"/>
</dbReference>
<dbReference type="SUPFAM" id="SSF47413">
    <property type="entry name" value="lambda repressor-like DNA-binding domains"/>
    <property type="match status" value="1"/>
</dbReference>
<dbReference type="PANTHER" id="PTHR30146:SF154">
    <property type="entry name" value="TRANSCRIPTION REGULATOR, MEMBER OF GALR FAMILY"/>
    <property type="match status" value="1"/>
</dbReference>
<organism evidence="1 2">
    <name type="scientific">Loigolactobacillus coryniformis subsp. torquens DSM 20004 = KCTC 3535</name>
    <dbReference type="NCBI Taxonomy" id="1423822"/>
    <lineage>
        <taxon>Bacteria</taxon>
        <taxon>Bacillati</taxon>
        <taxon>Bacillota</taxon>
        <taxon>Bacilli</taxon>
        <taxon>Lactobacillales</taxon>
        <taxon>Lactobacillaceae</taxon>
        <taxon>Loigolactobacillus</taxon>
    </lineage>
</organism>
<keyword evidence="1" id="KW-0614">Plasmid</keyword>
<dbReference type="PROSITE" id="PS50932">
    <property type="entry name" value="HTH_LACI_2"/>
    <property type="match status" value="1"/>
</dbReference>
<dbReference type="GO" id="GO:0000976">
    <property type="term" value="F:transcription cis-regulatory region binding"/>
    <property type="evidence" value="ECO:0007669"/>
    <property type="project" value="TreeGrafter"/>
</dbReference>
<dbReference type="SUPFAM" id="SSF53822">
    <property type="entry name" value="Periplasmic binding protein-like I"/>
    <property type="match status" value="1"/>
</dbReference>
<sequence>MQNDKHSANIKDVAALAQVSTATVSRFLNGNLNRMSDATAERVRVAIDKLKYVPNSAARQMTTKSSKLIALIVANTDDYFSTELFKGVSSILESNGYIGTMLDSDSDLQREKNLLAAVNSHTFDGLILQPFSTISTIENIMRRRAPIVIVDRETPQSPWPQVVTNNFDAAREATAYFVKRGFSHFIVLTSDLSAATNRRERYRGILAAATNVDVLEVSEASYNHRDIHEKLIQLLTKTDERTVIFALKERWILEFVPNLVLQGYIDNVKATATGFADTAVSRRLEPKMKLISQNPFLLGASAAEVMVQALKDGGEQNDDVIVVPAKFK</sequence>
<proteinExistence type="predicted"/>
<dbReference type="InterPro" id="IPR010982">
    <property type="entry name" value="Lambda_DNA-bd_dom_sf"/>
</dbReference>
<dbReference type="InterPro" id="IPR000843">
    <property type="entry name" value="HTH_LacI"/>
</dbReference>
<gene>
    <name evidence="1" type="ORF">LC20004_14620</name>
</gene>
<dbReference type="GO" id="GO:0003700">
    <property type="term" value="F:DNA-binding transcription factor activity"/>
    <property type="evidence" value="ECO:0007669"/>
    <property type="project" value="TreeGrafter"/>
</dbReference>
<dbReference type="AlphaFoldDB" id="A0A2D1KSS5"/>
<protein>
    <submittedName>
        <fullName evidence="1">Transcriptional regulator</fullName>
    </submittedName>
</protein>
<name>A0A2D1KSS5_9LACO</name>
<dbReference type="Gene3D" id="1.10.260.40">
    <property type="entry name" value="lambda repressor-like DNA-binding domains"/>
    <property type="match status" value="1"/>
</dbReference>
<dbReference type="SMART" id="SM00354">
    <property type="entry name" value="HTH_LACI"/>
    <property type="match status" value="1"/>
</dbReference>